<accession>W9QDV1</accession>
<dbReference type="GO" id="GO:0034063">
    <property type="term" value="P:stress granule assembly"/>
    <property type="evidence" value="ECO:0007669"/>
    <property type="project" value="TreeGrafter"/>
</dbReference>
<sequence>MNTQHAVHSRSSANGFSRRRGEREMGTRMENKSQSGKSNSSSRITNTGSKIGGQGSPSRDRLVYISTCFIGQHVDVQVKNGSIYSGIFHATNAEKDFGIILKMARLTKDGVSRGQKSVAESVSKAPSKTLIIPAKELVQVIAKDVSITRDGFLDEVQQQEIMIDSFISQSRRVEVERELEPWVPDEDDPQRPELENIFDNHWNRGWNQFEANEALFGVKSTFSEELYTTKLEKGPQMRELEKEASRLAKEIENEDTHDLHLAEERGLQLGENFDIDEETRFSSVYRGKVVDDSGYEEEEDMMLDSSNNETFGDSSTNASKTAIDWTNGKSNDVTRVSSSPCAVDQAQSSQSNVGVDLSRSGSYDHARQLASESPFKDSSTTGAEIRIQENQLSEHRVINDANESKEKQNLVEEIQLSKSDDSLSGKNDGSDKGLSPNATSYAPSHVSSNGNETNDGSDKGLSPNATSYAPSHVSSNGNEKTNSSSELVEGPVSGKAHTQATNPHGRPGSSASSSSERAVPASASSGPGLSPSSSVGSLSSEKLTLNPHAKEFKLNPNAKSFVPSQTPVRPPSPVSDGSYYFPPNMSAVPQIPGMPVSIGIAPSFGHQPVMFNPQGGPLQTPQTYFHPNGPQYGQQMLLGHPRQVLYMPGYQPEMPYKGRDY</sequence>
<dbReference type="PANTHER" id="PTHR12854">
    <property type="entry name" value="ATAXIN 2-RELATED"/>
    <property type="match status" value="1"/>
</dbReference>
<keyword evidence="4" id="KW-1185">Reference proteome</keyword>
<gene>
    <name evidence="3" type="ORF">L484_013450</name>
</gene>
<feature type="compositionally biased region" description="Basic and acidic residues" evidence="1">
    <location>
        <begin position="392"/>
        <end position="410"/>
    </location>
</feature>
<feature type="region of interest" description="Disordered" evidence="1">
    <location>
        <begin position="342"/>
        <end position="575"/>
    </location>
</feature>
<feature type="compositionally biased region" description="Polar residues" evidence="1">
    <location>
        <begin position="342"/>
        <end position="353"/>
    </location>
</feature>
<dbReference type="SMART" id="SM01272">
    <property type="entry name" value="LsmAD"/>
    <property type="match status" value="1"/>
</dbReference>
<dbReference type="Pfam" id="PF06741">
    <property type="entry name" value="LsmAD"/>
    <property type="match status" value="1"/>
</dbReference>
<evidence type="ECO:0000313" key="3">
    <source>
        <dbReference type="EMBL" id="EXB29676.1"/>
    </source>
</evidence>
<feature type="region of interest" description="Disordered" evidence="1">
    <location>
        <begin position="1"/>
        <end position="56"/>
    </location>
</feature>
<dbReference type="STRING" id="981085.W9QDV1"/>
<proteinExistence type="predicted"/>
<evidence type="ECO:0000313" key="4">
    <source>
        <dbReference type="Proteomes" id="UP000030645"/>
    </source>
</evidence>
<feature type="compositionally biased region" description="Low complexity" evidence="1">
    <location>
        <begin position="32"/>
        <end position="42"/>
    </location>
</feature>
<evidence type="ECO:0000256" key="1">
    <source>
        <dbReference type="SAM" id="MobiDB-lite"/>
    </source>
</evidence>
<evidence type="ECO:0000259" key="2">
    <source>
        <dbReference type="SMART" id="SM01272"/>
    </source>
</evidence>
<dbReference type="OrthoDB" id="2275718at2759"/>
<name>W9QDV1_9ROSA</name>
<dbReference type="GO" id="GO:0010494">
    <property type="term" value="C:cytoplasmic stress granule"/>
    <property type="evidence" value="ECO:0007669"/>
    <property type="project" value="TreeGrafter"/>
</dbReference>
<feature type="compositionally biased region" description="Basic and acidic residues" evidence="1">
    <location>
        <begin position="19"/>
        <end position="31"/>
    </location>
</feature>
<dbReference type="Pfam" id="PF14438">
    <property type="entry name" value="SM-ATX"/>
    <property type="match status" value="1"/>
</dbReference>
<dbReference type="Proteomes" id="UP000030645">
    <property type="component" value="Unassembled WGS sequence"/>
</dbReference>
<protein>
    <recommendedName>
        <fullName evidence="2">LsmAD domain-containing protein</fullName>
    </recommendedName>
</protein>
<organism evidence="3 4">
    <name type="scientific">Morus notabilis</name>
    <dbReference type="NCBI Taxonomy" id="981085"/>
    <lineage>
        <taxon>Eukaryota</taxon>
        <taxon>Viridiplantae</taxon>
        <taxon>Streptophyta</taxon>
        <taxon>Embryophyta</taxon>
        <taxon>Tracheophyta</taxon>
        <taxon>Spermatophyta</taxon>
        <taxon>Magnoliopsida</taxon>
        <taxon>eudicotyledons</taxon>
        <taxon>Gunneridae</taxon>
        <taxon>Pentapetalae</taxon>
        <taxon>rosids</taxon>
        <taxon>fabids</taxon>
        <taxon>Rosales</taxon>
        <taxon>Moraceae</taxon>
        <taxon>Moreae</taxon>
        <taxon>Morus</taxon>
    </lineage>
</organism>
<feature type="compositionally biased region" description="Polar residues" evidence="1">
    <location>
        <begin position="1"/>
        <end position="15"/>
    </location>
</feature>
<dbReference type="EMBL" id="KE343446">
    <property type="protein sequence ID" value="EXB29676.1"/>
    <property type="molecule type" value="Genomic_DNA"/>
</dbReference>
<dbReference type="KEGG" id="mnt:21396622"/>
<dbReference type="InterPro" id="IPR025852">
    <property type="entry name" value="SM_dom_ATX"/>
</dbReference>
<dbReference type="eggNOG" id="KOG2375">
    <property type="taxonomic scope" value="Eukaryota"/>
</dbReference>
<dbReference type="InterPro" id="IPR045117">
    <property type="entry name" value="ATXN2-like"/>
</dbReference>
<dbReference type="PANTHER" id="PTHR12854:SF7">
    <property type="entry name" value="ATAXIN-2 HOMOLOG"/>
    <property type="match status" value="1"/>
</dbReference>
<feature type="domain" description="LsmAD" evidence="2">
    <location>
        <begin position="216"/>
        <end position="287"/>
    </location>
</feature>
<dbReference type="AlphaFoldDB" id="W9QDV1"/>
<feature type="region of interest" description="Disordered" evidence="1">
    <location>
        <begin position="292"/>
        <end position="316"/>
    </location>
</feature>
<dbReference type="GO" id="GO:0003729">
    <property type="term" value="F:mRNA binding"/>
    <property type="evidence" value="ECO:0007669"/>
    <property type="project" value="TreeGrafter"/>
</dbReference>
<dbReference type="InterPro" id="IPR009604">
    <property type="entry name" value="LsmAD_domain"/>
</dbReference>
<feature type="compositionally biased region" description="Basic and acidic residues" evidence="1">
    <location>
        <begin position="418"/>
        <end position="431"/>
    </location>
</feature>
<feature type="compositionally biased region" description="Polar residues" evidence="1">
    <location>
        <begin position="463"/>
        <end position="486"/>
    </location>
</feature>
<feature type="compositionally biased region" description="Polar residues" evidence="1">
    <location>
        <begin position="304"/>
        <end position="316"/>
    </location>
</feature>
<feature type="compositionally biased region" description="Low complexity" evidence="1">
    <location>
        <begin position="509"/>
        <end position="540"/>
    </location>
</feature>
<feature type="compositionally biased region" description="Acidic residues" evidence="1">
    <location>
        <begin position="293"/>
        <end position="302"/>
    </location>
</feature>
<reference evidence="4" key="1">
    <citation type="submission" date="2013-01" db="EMBL/GenBank/DDBJ databases">
        <title>Draft Genome Sequence of a Mulberry Tree, Morus notabilis C.K. Schneid.</title>
        <authorList>
            <person name="He N."/>
            <person name="Zhao S."/>
        </authorList>
    </citation>
    <scope>NUCLEOTIDE SEQUENCE</scope>
</reference>
<feature type="compositionally biased region" description="Polar residues" evidence="1">
    <location>
        <begin position="436"/>
        <end position="454"/>
    </location>
</feature>